<dbReference type="GO" id="GO:0051539">
    <property type="term" value="F:4 iron, 4 sulfur cluster binding"/>
    <property type="evidence" value="ECO:0007669"/>
    <property type="project" value="UniProtKB-KW"/>
</dbReference>
<comment type="cofactor">
    <cofactor evidence="1">
        <name>[4Fe-4S] cluster</name>
        <dbReference type="ChEBI" id="CHEBI:49883"/>
    </cofactor>
</comment>
<evidence type="ECO:0000256" key="5">
    <source>
        <dbReference type="ARBA" id="ARBA00023004"/>
    </source>
</evidence>
<name>A0A318RZT7_WILLI</name>
<dbReference type="InterPro" id="IPR034405">
    <property type="entry name" value="F420"/>
</dbReference>
<dbReference type="EMBL" id="QJSP01000003">
    <property type="protein sequence ID" value="PYE19465.1"/>
    <property type="molecule type" value="Genomic_DNA"/>
</dbReference>
<evidence type="ECO:0000259" key="7">
    <source>
        <dbReference type="PROSITE" id="PS51918"/>
    </source>
</evidence>
<evidence type="ECO:0000256" key="2">
    <source>
        <dbReference type="ARBA" id="ARBA00022485"/>
    </source>
</evidence>
<comment type="caution">
    <text evidence="8">The sequence shown here is derived from an EMBL/GenBank/DDBJ whole genome shotgun (WGS) entry which is preliminary data.</text>
</comment>
<evidence type="ECO:0000256" key="1">
    <source>
        <dbReference type="ARBA" id="ARBA00001966"/>
    </source>
</evidence>
<evidence type="ECO:0000256" key="6">
    <source>
        <dbReference type="ARBA" id="ARBA00023014"/>
    </source>
</evidence>
<dbReference type="GO" id="GO:0044689">
    <property type="term" value="F:7,8-didemethyl-8-hydroxy-5-deazariboflavin synthase activity"/>
    <property type="evidence" value="ECO:0007669"/>
    <property type="project" value="TreeGrafter"/>
</dbReference>
<evidence type="ECO:0000256" key="4">
    <source>
        <dbReference type="ARBA" id="ARBA00022723"/>
    </source>
</evidence>
<dbReference type="InterPro" id="IPR007197">
    <property type="entry name" value="rSAM"/>
</dbReference>
<dbReference type="PANTHER" id="PTHR43076:SF1">
    <property type="entry name" value="LIPOYL SYNTHASE 2"/>
    <property type="match status" value="1"/>
</dbReference>
<keyword evidence="4" id="KW-0479">Metal-binding</keyword>
<dbReference type="GO" id="GO:0046872">
    <property type="term" value="F:metal ion binding"/>
    <property type="evidence" value="ECO:0007669"/>
    <property type="project" value="UniProtKB-KW"/>
</dbReference>
<dbReference type="PIRSF" id="PIRSF004762">
    <property type="entry name" value="CHP00423"/>
    <property type="match status" value="1"/>
</dbReference>
<keyword evidence="9" id="KW-1185">Reference proteome</keyword>
<keyword evidence="3" id="KW-0949">S-adenosyl-L-methionine</keyword>
<dbReference type="Proteomes" id="UP000247591">
    <property type="component" value="Unassembled WGS sequence"/>
</dbReference>
<keyword evidence="6" id="KW-0411">Iron-sulfur</keyword>
<evidence type="ECO:0000256" key="3">
    <source>
        <dbReference type="ARBA" id="ARBA00022691"/>
    </source>
</evidence>
<organism evidence="8 9">
    <name type="scientific">Williamsia limnetica</name>
    <dbReference type="NCBI Taxonomy" id="882452"/>
    <lineage>
        <taxon>Bacteria</taxon>
        <taxon>Bacillati</taxon>
        <taxon>Actinomycetota</taxon>
        <taxon>Actinomycetes</taxon>
        <taxon>Mycobacteriales</taxon>
        <taxon>Nocardiaceae</taxon>
        <taxon>Williamsia</taxon>
    </lineage>
</organism>
<dbReference type="SUPFAM" id="SSF102114">
    <property type="entry name" value="Radical SAM enzymes"/>
    <property type="match status" value="1"/>
</dbReference>
<evidence type="ECO:0000313" key="8">
    <source>
        <dbReference type="EMBL" id="PYE19465.1"/>
    </source>
</evidence>
<dbReference type="PROSITE" id="PS51918">
    <property type="entry name" value="RADICAL_SAM"/>
    <property type="match status" value="1"/>
</dbReference>
<dbReference type="Gene3D" id="3.20.20.70">
    <property type="entry name" value="Aldolase class I"/>
    <property type="match status" value="1"/>
</dbReference>
<evidence type="ECO:0000313" key="9">
    <source>
        <dbReference type="Proteomes" id="UP000247591"/>
    </source>
</evidence>
<dbReference type="PANTHER" id="PTHR43076">
    <property type="entry name" value="FO SYNTHASE (COFH)"/>
    <property type="match status" value="1"/>
</dbReference>
<keyword evidence="2" id="KW-0004">4Fe-4S</keyword>
<dbReference type="AlphaFoldDB" id="A0A318RZT7"/>
<accession>A0A318RZT7</accession>
<reference evidence="8 9" key="1">
    <citation type="submission" date="2018-06" db="EMBL/GenBank/DDBJ databases">
        <title>Genomic Encyclopedia of Type Strains, Phase IV (KMG-IV): sequencing the most valuable type-strain genomes for metagenomic binning, comparative biology and taxonomic classification.</title>
        <authorList>
            <person name="Goeker M."/>
        </authorList>
    </citation>
    <scope>NUCLEOTIDE SEQUENCE [LARGE SCALE GENOMIC DNA]</scope>
    <source>
        <strain evidence="8 9">DSM 45521</strain>
    </source>
</reference>
<feature type="domain" description="Radical SAM core" evidence="7">
    <location>
        <begin position="12"/>
        <end position="261"/>
    </location>
</feature>
<gene>
    <name evidence="8" type="ORF">DFR67_103378</name>
</gene>
<protein>
    <submittedName>
        <fullName evidence="8">FO synthase subunit 2</fullName>
    </submittedName>
</protein>
<sequence length="352" mass="37430">MLRSLVADPSSIDDRQWAVLLGAQGAELDELCALADSARRDVVGDELTFVANRNLETGAVIGSGSSASVEDLVAEAWELGATEICLQGPVPQSESADAYLGLVRRISATAPDMHLHAYRVPEVRDAANRLALTPREFLEAARDAGVGTVPGTAAQVLDDEVRGVLTPDGLSVAEWVETITTAHGIGLRSTATMLYGHVETPAQQIAHLRLLVDIQRRTGGFTELILMPMLPENAPPHLRAQAVRGPSLDETRALHAVARLLTLGAIDHLQAAWTKLDEVALDAVLRGGADDVGGVLIDGRLRPDAGPESGRQLVPAQVAEIAGALGRTTRQRTTLYETAPDDRQAVLQKVFA</sequence>
<dbReference type="InterPro" id="IPR058240">
    <property type="entry name" value="rSAM_sf"/>
</dbReference>
<dbReference type="InterPro" id="IPR013785">
    <property type="entry name" value="Aldolase_TIM"/>
</dbReference>
<proteinExistence type="predicted"/>
<keyword evidence="5" id="KW-0408">Iron</keyword>